<name>A0A2T4C3M1_TRILO</name>
<gene>
    <name evidence="2" type="ORF">M440DRAFT_1462968</name>
</gene>
<dbReference type="EMBL" id="KZ679132">
    <property type="protein sequence ID" value="PTB76169.1"/>
    <property type="molecule type" value="Genomic_DNA"/>
</dbReference>
<dbReference type="Proteomes" id="UP000240760">
    <property type="component" value="Unassembled WGS sequence"/>
</dbReference>
<sequence>MSPLLVEARLRRQSKPVAVDDEQKTDVDSKADHQTSSQQKGDDASSDQDGGCNPNDADQNNSETQVFCGLMKGDADEAGAEEVGKSEVKDGNFSKTLLRTKIMITTILPLVEKQIEPHRKKRARIGTGAIAKKKRRTLMPRANARLEGYQRIAENPRLNGAAGDGQDAHCSRRRPIFYDTGFLSTGNVIECSATHFIGKHVGHTGPKVVELFEQSLRSLLRIRLAPKGKC</sequence>
<organism evidence="2 3">
    <name type="scientific">Trichoderma longibrachiatum ATCC 18648</name>
    <dbReference type="NCBI Taxonomy" id="983965"/>
    <lineage>
        <taxon>Eukaryota</taxon>
        <taxon>Fungi</taxon>
        <taxon>Dikarya</taxon>
        <taxon>Ascomycota</taxon>
        <taxon>Pezizomycotina</taxon>
        <taxon>Sordariomycetes</taxon>
        <taxon>Hypocreomycetidae</taxon>
        <taxon>Hypocreales</taxon>
        <taxon>Hypocreaceae</taxon>
        <taxon>Trichoderma</taxon>
    </lineage>
</organism>
<accession>A0A2T4C3M1</accession>
<protein>
    <submittedName>
        <fullName evidence="2">Uncharacterized protein</fullName>
    </submittedName>
</protein>
<reference evidence="2 3" key="1">
    <citation type="submission" date="2016-07" db="EMBL/GenBank/DDBJ databases">
        <title>Multiple horizontal gene transfer events from other fungi enriched the ability of initially mycotrophic Trichoderma (Ascomycota) to feed on dead plant biomass.</title>
        <authorList>
            <consortium name="DOE Joint Genome Institute"/>
            <person name="Aerts A."/>
            <person name="Atanasova L."/>
            <person name="Chenthamara K."/>
            <person name="Zhang J."/>
            <person name="Grujic M."/>
            <person name="Henrissat B."/>
            <person name="Kuo A."/>
            <person name="Salamov A."/>
            <person name="Lipzen A."/>
            <person name="Labutti K."/>
            <person name="Barry K."/>
            <person name="Miao Y."/>
            <person name="Rahimi M.J."/>
            <person name="Shen Q."/>
            <person name="Grigoriev I.V."/>
            <person name="Kubicek C.P."/>
            <person name="Druzhinina I.S."/>
        </authorList>
    </citation>
    <scope>NUCLEOTIDE SEQUENCE [LARGE SCALE GENOMIC DNA]</scope>
    <source>
        <strain evidence="2 3">ATCC 18648</strain>
    </source>
</reference>
<keyword evidence="3" id="KW-1185">Reference proteome</keyword>
<evidence type="ECO:0000256" key="1">
    <source>
        <dbReference type="SAM" id="MobiDB-lite"/>
    </source>
</evidence>
<feature type="region of interest" description="Disordered" evidence="1">
    <location>
        <begin position="1"/>
        <end position="61"/>
    </location>
</feature>
<proteinExistence type="predicted"/>
<feature type="compositionally biased region" description="Basic and acidic residues" evidence="1">
    <location>
        <begin position="21"/>
        <end position="33"/>
    </location>
</feature>
<evidence type="ECO:0000313" key="3">
    <source>
        <dbReference type="Proteomes" id="UP000240760"/>
    </source>
</evidence>
<dbReference type="AlphaFoldDB" id="A0A2T4C3M1"/>
<dbReference type="OrthoDB" id="2423195at2759"/>
<evidence type="ECO:0000313" key="2">
    <source>
        <dbReference type="EMBL" id="PTB76169.1"/>
    </source>
</evidence>
<dbReference type="STRING" id="983965.A0A2T4C3M1"/>